<accession>A0AAN9LES4</accession>
<proteinExistence type="predicted"/>
<evidence type="ECO:0000313" key="1">
    <source>
        <dbReference type="EMBL" id="KAK7332889.1"/>
    </source>
</evidence>
<dbReference type="EMBL" id="JAYMYR010000011">
    <property type="protein sequence ID" value="KAK7332889.1"/>
    <property type="molecule type" value="Genomic_DNA"/>
</dbReference>
<sequence>MRCVLSVPQSKAPNKLNVPKILKASLGAFGNPIWPFAFGRAKQVMTMHAWFWSGEDLTGRNVTIREKEN</sequence>
<comment type="caution">
    <text evidence="1">The sequence shown here is derived from an EMBL/GenBank/DDBJ whole genome shotgun (WGS) entry which is preliminary data.</text>
</comment>
<reference evidence="1 2" key="1">
    <citation type="submission" date="2024-01" db="EMBL/GenBank/DDBJ databases">
        <title>The genomes of 5 underutilized Papilionoideae crops provide insights into root nodulation and disease resistanc.</title>
        <authorList>
            <person name="Jiang F."/>
        </authorList>
    </citation>
    <scope>NUCLEOTIDE SEQUENCE [LARGE SCALE GENOMIC DNA]</scope>
    <source>
        <strain evidence="1">JINMINGXINNONG_FW02</strain>
        <tissue evidence="1">Leaves</tissue>
    </source>
</reference>
<name>A0AAN9LES4_PHACN</name>
<protein>
    <submittedName>
        <fullName evidence="1">Uncharacterized protein</fullName>
    </submittedName>
</protein>
<organism evidence="1 2">
    <name type="scientific">Phaseolus coccineus</name>
    <name type="common">Scarlet runner bean</name>
    <name type="synonym">Phaseolus multiflorus</name>
    <dbReference type="NCBI Taxonomy" id="3886"/>
    <lineage>
        <taxon>Eukaryota</taxon>
        <taxon>Viridiplantae</taxon>
        <taxon>Streptophyta</taxon>
        <taxon>Embryophyta</taxon>
        <taxon>Tracheophyta</taxon>
        <taxon>Spermatophyta</taxon>
        <taxon>Magnoliopsida</taxon>
        <taxon>eudicotyledons</taxon>
        <taxon>Gunneridae</taxon>
        <taxon>Pentapetalae</taxon>
        <taxon>rosids</taxon>
        <taxon>fabids</taxon>
        <taxon>Fabales</taxon>
        <taxon>Fabaceae</taxon>
        <taxon>Papilionoideae</taxon>
        <taxon>50 kb inversion clade</taxon>
        <taxon>NPAAA clade</taxon>
        <taxon>indigoferoid/millettioid clade</taxon>
        <taxon>Phaseoleae</taxon>
        <taxon>Phaseolus</taxon>
    </lineage>
</organism>
<evidence type="ECO:0000313" key="2">
    <source>
        <dbReference type="Proteomes" id="UP001374584"/>
    </source>
</evidence>
<keyword evidence="2" id="KW-1185">Reference proteome</keyword>
<dbReference type="AlphaFoldDB" id="A0AAN9LES4"/>
<dbReference type="Proteomes" id="UP001374584">
    <property type="component" value="Unassembled WGS sequence"/>
</dbReference>
<gene>
    <name evidence="1" type="ORF">VNO80_29645</name>
</gene>